<evidence type="ECO:0000313" key="1">
    <source>
        <dbReference type="EMBL" id="TXL76709.1"/>
    </source>
</evidence>
<accession>A0A5C8PQL4</accession>
<reference evidence="1 2" key="1">
    <citation type="submission" date="2019-06" db="EMBL/GenBank/DDBJ databases">
        <title>New taxonomy in bacterial strain CC-CFT640, isolated from vineyard.</title>
        <authorList>
            <person name="Lin S.-Y."/>
            <person name="Tsai C.-F."/>
            <person name="Young C.-C."/>
        </authorList>
    </citation>
    <scope>NUCLEOTIDE SEQUENCE [LARGE SCALE GENOMIC DNA]</scope>
    <source>
        <strain evidence="1 2">CC-CFT640</strain>
    </source>
</reference>
<comment type="caution">
    <text evidence="1">The sequence shown here is derived from an EMBL/GenBank/DDBJ whole genome shotgun (WGS) entry which is preliminary data.</text>
</comment>
<dbReference type="OrthoDB" id="9800503at2"/>
<sequence length="87" mass="9936">MPDTYTYRAEGELARLVERARAGDEVIVTTDDNHQAKLVPVETAPQSRAAREPRKFGLLRGQIRPAPDWDSDEVNEEIARRFNDDEI</sequence>
<dbReference type="Proteomes" id="UP000321638">
    <property type="component" value="Unassembled WGS sequence"/>
</dbReference>
<dbReference type="RefSeq" id="WP_147846971.1">
    <property type="nucleotide sequence ID" value="NZ_VDUZ01000010.1"/>
</dbReference>
<evidence type="ECO:0000313" key="2">
    <source>
        <dbReference type="Proteomes" id="UP000321638"/>
    </source>
</evidence>
<name>A0A5C8PQL4_9HYPH</name>
<proteinExistence type="predicted"/>
<protein>
    <submittedName>
        <fullName evidence="1">Prevent-host-death protein</fullName>
    </submittedName>
</protein>
<keyword evidence="2" id="KW-1185">Reference proteome</keyword>
<gene>
    <name evidence="1" type="ORF">FHP25_10945</name>
</gene>
<dbReference type="EMBL" id="VDUZ01000010">
    <property type="protein sequence ID" value="TXL76709.1"/>
    <property type="molecule type" value="Genomic_DNA"/>
</dbReference>
<dbReference type="AlphaFoldDB" id="A0A5C8PQL4"/>
<organism evidence="1 2">
    <name type="scientific">Vineibacter terrae</name>
    <dbReference type="NCBI Taxonomy" id="2586908"/>
    <lineage>
        <taxon>Bacteria</taxon>
        <taxon>Pseudomonadati</taxon>
        <taxon>Pseudomonadota</taxon>
        <taxon>Alphaproteobacteria</taxon>
        <taxon>Hyphomicrobiales</taxon>
        <taxon>Vineibacter</taxon>
    </lineage>
</organism>